<proteinExistence type="predicted"/>
<dbReference type="EMBL" id="JACWZY010000054">
    <property type="protein sequence ID" value="MBD2705375.1"/>
    <property type="molecule type" value="Genomic_DNA"/>
</dbReference>
<reference evidence="1" key="1">
    <citation type="submission" date="2020-09" db="EMBL/GenBank/DDBJ databases">
        <authorList>
            <person name="Kim M.K."/>
        </authorList>
    </citation>
    <scope>NUCLEOTIDE SEQUENCE</scope>
    <source>
        <strain evidence="1">BT702</strain>
    </source>
</reference>
<name>A0A927AVU9_9BACT</name>
<organism evidence="1 2">
    <name type="scientific">Spirosoma profusum</name>
    <dbReference type="NCBI Taxonomy" id="2771354"/>
    <lineage>
        <taxon>Bacteria</taxon>
        <taxon>Pseudomonadati</taxon>
        <taxon>Bacteroidota</taxon>
        <taxon>Cytophagia</taxon>
        <taxon>Cytophagales</taxon>
        <taxon>Cytophagaceae</taxon>
        <taxon>Spirosoma</taxon>
    </lineage>
</organism>
<evidence type="ECO:0000313" key="2">
    <source>
        <dbReference type="Proteomes" id="UP000598820"/>
    </source>
</evidence>
<keyword evidence="2" id="KW-1185">Reference proteome</keyword>
<comment type="caution">
    <text evidence="1">The sequence shown here is derived from an EMBL/GenBank/DDBJ whole genome shotgun (WGS) entry which is preliminary data.</text>
</comment>
<gene>
    <name evidence="1" type="ORF">IC229_32475</name>
</gene>
<evidence type="ECO:0000313" key="1">
    <source>
        <dbReference type="EMBL" id="MBD2705375.1"/>
    </source>
</evidence>
<dbReference type="RefSeq" id="WP_190892716.1">
    <property type="nucleotide sequence ID" value="NZ_JACWZY010000054.1"/>
</dbReference>
<protein>
    <submittedName>
        <fullName evidence="1">Uncharacterized protein</fullName>
    </submittedName>
</protein>
<sequence length="90" mass="10587">MDTNDAIPKEIAEIQRRQKKRLQQLNALDRWTEAEFEEAVHCYNEWSTEMRGWVFPLASIEKLAFDVRTPDKQAKTLQMIAKQMSSNPAY</sequence>
<dbReference type="AlphaFoldDB" id="A0A927AVU9"/>
<accession>A0A927AVU9</accession>
<dbReference type="Proteomes" id="UP000598820">
    <property type="component" value="Unassembled WGS sequence"/>
</dbReference>